<organism evidence="3 4">
    <name type="scientific">Aspergillus saccharolyticus JOP 1030-1</name>
    <dbReference type="NCBI Taxonomy" id="1450539"/>
    <lineage>
        <taxon>Eukaryota</taxon>
        <taxon>Fungi</taxon>
        <taxon>Dikarya</taxon>
        <taxon>Ascomycota</taxon>
        <taxon>Pezizomycotina</taxon>
        <taxon>Eurotiomycetes</taxon>
        <taxon>Eurotiomycetidae</taxon>
        <taxon>Eurotiales</taxon>
        <taxon>Aspergillaceae</taxon>
        <taxon>Aspergillus</taxon>
        <taxon>Aspergillus subgen. Circumdati</taxon>
    </lineage>
</organism>
<dbReference type="GeneID" id="37080403"/>
<evidence type="ECO:0000313" key="4">
    <source>
        <dbReference type="Proteomes" id="UP000248349"/>
    </source>
</evidence>
<gene>
    <name evidence="3" type="ORF">BP01DRAFT_415892</name>
</gene>
<dbReference type="FunFam" id="3.30.2140.20:FF:000003">
    <property type="entry name" value="Arylamine N-acetyltransferase 1"/>
    <property type="match status" value="1"/>
</dbReference>
<dbReference type="Pfam" id="PF00797">
    <property type="entry name" value="Acetyltransf_2"/>
    <property type="match status" value="1"/>
</dbReference>
<evidence type="ECO:0000256" key="1">
    <source>
        <dbReference type="ARBA" id="ARBA00006547"/>
    </source>
</evidence>
<evidence type="ECO:0000313" key="3">
    <source>
        <dbReference type="EMBL" id="PYH45263.1"/>
    </source>
</evidence>
<name>A0A318ZL34_9EURO</name>
<comment type="similarity">
    <text evidence="1 2">Belongs to the arylamine N-acetyltransferase family.</text>
</comment>
<dbReference type="RefSeq" id="XP_025431245.1">
    <property type="nucleotide sequence ID" value="XM_025579174.1"/>
</dbReference>
<keyword evidence="4" id="KW-1185">Reference proteome</keyword>
<keyword evidence="2" id="KW-0012">Acyltransferase</keyword>
<evidence type="ECO:0000256" key="2">
    <source>
        <dbReference type="RuleBase" id="RU003452"/>
    </source>
</evidence>
<dbReference type="GO" id="GO:0016407">
    <property type="term" value="F:acetyltransferase activity"/>
    <property type="evidence" value="ECO:0007669"/>
    <property type="project" value="InterPro"/>
</dbReference>
<dbReference type="SUPFAM" id="SSF54001">
    <property type="entry name" value="Cysteine proteinases"/>
    <property type="match status" value="1"/>
</dbReference>
<dbReference type="InterPro" id="IPR053710">
    <property type="entry name" value="Arylamine_NAT_domain_sf"/>
</dbReference>
<proteinExistence type="inferred from homology"/>
<dbReference type="InterPro" id="IPR038765">
    <property type="entry name" value="Papain-like_cys_pep_sf"/>
</dbReference>
<sequence>MASASLATYTPDQLELYLQRIDYPRVSNRLDHVRATIQKSPLATLAELQRAHITSIPWGNSALHYSAHHTISIGPACVFEKLVSRRLDGYCMDNNVLLYHVLRSLGYTVYPTGGRVNTAASAAPTESRDWFYVGLGHMVLIVTVDGQKYAVDVGFGNNGPTSPLLLKHDSPSGCIDPSEMRLIYDTLPEFVDQTQKLWIYQVRYSRDSPWMPMYSFAEVEFLPQDFEVMNFATSQRRTSWFTQTLVCTRMMFNETETAIDAVCVLAGNTVKIRAHGRSDVVETLKNDDDRVKALAKWFGMHLQQHEIEGIRGLVSQIK</sequence>
<dbReference type="Gene3D" id="3.30.2140.20">
    <property type="match status" value="1"/>
</dbReference>
<dbReference type="OrthoDB" id="10260017at2759"/>
<dbReference type="PANTHER" id="PTHR11786">
    <property type="entry name" value="N-HYDROXYARYLAMINE O-ACETYLTRANSFERASE"/>
    <property type="match status" value="1"/>
</dbReference>
<keyword evidence="2" id="KW-0808">Transferase</keyword>
<dbReference type="AlphaFoldDB" id="A0A318ZL34"/>
<dbReference type="Proteomes" id="UP000248349">
    <property type="component" value="Unassembled WGS sequence"/>
</dbReference>
<reference evidence="3 4" key="1">
    <citation type="submission" date="2016-12" db="EMBL/GenBank/DDBJ databases">
        <title>The genomes of Aspergillus section Nigri reveals drivers in fungal speciation.</title>
        <authorList>
            <consortium name="DOE Joint Genome Institute"/>
            <person name="Vesth T.C."/>
            <person name="Nybo J."/>
            <person name="Theobald S."/>
            <person name="Brandl J."/>
            <person name="Frisvad J.C."/>
            <person name="Nielsen K.F."/>
            <person name="Lyhne E.K."/>
            <person name="Kogle M.E."/>
            <person name="Kuo A."/>
            <person name="Riley R."/>
            <person name="Clum A."/>
            <person name="Nolan M."/>
            <person name="Lipzen A."/>
            <person name="Salamov A."/>
            <person name="Henrissat B."/>
            <person name="Wiebenga A."/>
            <person name="De Vries R.P."/>
            <person name="Grigoriev I.V."/>
            <person name="Mortensen U.H."/>
            <person name="Andersen M.R."/>
            <person name="Baker S.E."/>
        </authorList>
    </citation>
    <scope>NUCLEOTIDE SEQUENCE [LARGE SCALE GENOMIC DNA]</scope>
    <source>
        <strain evidence="3 4">JOP 1030-1</strain>
    </source>
</reference>
<dbReference type="PRINTS" id="PR01543">
    <property type="entry name" value="ANATRNSFRASE"/>
</dbReference>
<dbReference type="PANTHER" id="PTHR11786:SF0">
    <property type="entry name" value="ARYLAMINE N-ACETYLTRANSFERASE 4-RELATED"/>
    <property type="match status" value="1"/>
</dbReference>
<dbReference type="STRING" id="1450539.A0A318ZL34"/>
<protein>
    <submittedName>
        <fullName evidence="3">Cysteine proteinase</fullName>
    </submittedName>
</protein>
<accession>A0A318ZL34</accession>
<dbReference type="InterPro" id="IPR001447">
    <property type="entry name" value="Arylamine_N-AcTrfase"/>
</dbReference>
<dbReference type="EMBL" id="KZ821232">
    <property type="protein sequence ID" value="PYH45263.1"/>
    <property type="molecule type" value="Genomic_DNA"/>
</dbReference>